<evidence type="ECO:0000313" key="2">
    <source>
        <dbReference type="Proteomes" id="UP000033874"/>
    </source>
</evidence>
<gene>
    <name evidence="1" type="ORF">YP76_22055</name>
</gene>
<sequence length="159" mass="18594">MQICVVTRDLYRMLEQFTRIGVGPWRIYTFDQNTVRDQSFRGERRPHSHRLALAWSGTTFWEVIQPLHGDTIYTEWLERHGEGIQHVAQTCGALTFDERIREFGRRGYSVTQSGNFEGKVRFAYVDTEDTTGFAIELIDFPDGYDMPEPEEWYPAPPPK</sequence>
<dbReference type="Gene3D" id="3.10.180.10">
    <property type="entry name" value="2,3-Dihydroxybiphenyl 1,2-Dioxygenase, domain 1"/>
    <property type="match status" value="1"/>
</dbReference>
<dbReference type="STRING" id="56193.YP76_22055"/>
<accession>A0A0M3AMP1</accession>
<dbReference type="EMBL" id="LBIC01000012">
    <property type="protein sequence ID" value="KKW90191.1"/>
    <property type="molecule type" value="Genomic_DNA"/>
</dbReference>
<dbReference type="AlphaFoldDB" id="A0A0M3AMP1"/>
<dbReference type="PATRIC" id="fig|56193.3.peg.4638"/>
<evidence type="ECO:0000313" key="1">
    <source>
        <dbReference type="EMBL" id="KKW90191.1"/>
    </source>
</evidence>
<protein>
    <recommendedName>
        <fullName evidence="3">Methylmalonyl-CoA epimerase</fullName>
    </recommendedName>
</protein>
<reference evidence="1 2" key="1">
    <citation type="submission" date="2015-04" db="EMBL/GenBank/DDBJ databases">
        <title>Genome sequence of aromatic hydrocarbons-degrading Sphingobium chungbukense DJ77.</title>
        <authorList>
            <person name="Kim Y.-C."/>
            <person name="Chae J.-C."/>
        </authorList>
    </citation>
    <scope>NUCLEOTIDE SEQUENCE [LARGE SCALE GENOMIC DNA]</scope>
    <source>
        <strain evidence="1 2">DJ77</strain>
    </source>
</reference>
<dbReference type="Proteomes" id="UP000033874">
    <property type="component" value="Unassembled WGS sequence"/>
</dbReference>
<dbReference type="InterPro" id="IPR029068">
    <property type="entry name" value="Glyas_Bleomycin-R_OHBP_Dase"/>
</dbReference>
<name>A0A0M3AMP1_9SPHN</name>
<evidence type="ECO:0008006" key="3">
    <source>
        <dbReference type="Google" id="ProtNLM"/>
    </source>
</evidence>
<comment type="caution">
    <text evidence="1">The sequence shown here is derived from an EMBL/GenBank/DDBJ whole genome shotgun (WGS) entry which is preliminary data.</text>
</comment>
<dbReference type="Pfam" id="PF13669">
    <property type="entry name" value="Glyoxalase_4"/>
    <property type="match status" value="1"/>
</dbReference>
<proteinExistence type="predicted"/>
<organism evidence="1 2">
    <name type="scientific">Sphingobium chungbukense</name>
    <dbReference type="NCBI Taxonomy" id="56193"/>
    <lineage>
        <taxon>Bacteria</taxon>
        <taxon>Pseudomonadati</taxon>
        <taxon>Pseudomonadota</taxon>
        <taxon>Alphaproteobacteria</taxon>
        <taxon>Sphingomonadales</taxon>
        <taxon>Sphingomonadaceae</taxon>
        <taxon>Sphingobium</taxon>
    </lineage>
</organism>
<dbReference type="SUPFAM" id="SSF54593">
    <property type="entry name" value="Glyoxalase/Bleomycin resistance protein/Dihydroxybiphenyl dioxygenase"/>
    <property type="match status" value="1"/>
</dbReference>
<keyword evidence="2" id="KW-1185">Reference proteome</keyword>